<keyword evidence="3" id="KW-1185">Reference proteome</keyword>
<dbReference type="PANTHER" id="PTHR33516:SF2">
    <property type="entry name" value="LEXA REPRESSOR-RELATED"/>
    <property type="match status" value="1"/>
</dbReference>
<evidence type="ECO:0000259" key="1">
    <source>
        <dbReference type="Pfam" id="PF00717"/>
    </source>
</evidence>
<protein>
    <submittedName>
        <fullName evidence="2">SOS mutagenesis error-prone repair processed to UmuD' forms complex with UmuC</fullName>
    </submittedName>
</protein>
<evidence type="ECO:0000313" key="3">
    <source>
        <dbReference type="Proteomes" id="UP000008963"/>
    </source>
</evidence>
<evidence type="ECO:0000313" key="2">
    <source>
        <dbReference type="EMBL" id="CBW26620.1"/>
    </source>
</evidence>
<dbReference type="Gene3D" id="2.10.109.10">
    <property type="entry name" value="Umud Fragment, subunit A"/>
    <property type="match status" value="1"/>
</dbReference>
<dbReference type="InterPro" id="IPR050077">
    <property type="entry name" value="LexA_repressor"/>
</dbReference>
<organism evidence="2 3">
    <name type="scientific">Halobacteriovorax marinus (strain ATCC BAA-682 / DSM 15412 / SJ)</name>
    <name type="common">Bacteriovorax marinus</name>
    <dbReference type="NCBI Taxonomy" id="862908"/>
    <lineage>
        <taxon>Bacteria</taxon>
        <taxon>Pseudomonadati</taxon>
        <taxon>Bdellovibrionota</taxon>
        <taxon>Bacteriovoracia</taxon>
        <taxon>Bacteriovoracales</taxon>
        <taxon>Halobacteriovoraceae</taxon>
        <taxon>Halobacteriovorax</taxon>
    </lineage>
</organism>
<dbReference type="InterPro" id="IPR036286">
    <property type="entry name" value="LexA/Signal_pep-like_sf"/>
</dbReference>
<dbReference type="InterPro" id="IPR015927">
    <property type="entry name" value="Peptidase_S24_S26A/B/C"/>
</dbReference>
<feature type="domain" description="Peptidase S24/S26A/S26B/S26C" evidence="1">
    <location>
        <begin position="19"/>
        <end position="135"/>
    </location>
</feature>
<dbReference type="RefSeq" id="WP_014244401.1">
    <property type="nucleotide sequence ID" value="NC_016620.1"/>
</dbReference>
<dbReference type="EMBL" id="FQ312005">
    <property type="protein sequence ID" value="CBW26620.1"/>
    <property type="molecule type" value="Genomic_DNA"/>
</dbReference>
<name>E1X1W0_HALMS</name>
<dbReference type="PATRIC" id="fig|862908.3.peg.1703"/>
<proteinExistence type="predicted"/>
<dbReference type="CDD" id="cd06529">
    <property type="entry name" value="S24_LexA-like"/>
    <property type="match status" value="1"/>
</dbReference>
<dbReference type="KEGG" id="bmx:BMS_1795"/>
<dbReference type="STRING" id="862908.BMS_1795"/>
<dbReference type="AlphaFoldDB" id="E1X1W0"/>
<sequence>MNIIQVFKPKFNEQQKGLPLYCGELSCGLFGISDDFVESYLSLDELFMRNRESTFFVRASGDSMLPEIKNGDILIVDRSYKVLDQSIVAVFHNGNPLCKKFLQRENHILLRSLNKKYSDIQICDDDELQVFGVVIGVARDFRK</sequence>
<dbReference type="Proteomes" id="UP000008963">
    <property type="component" value="Chromosome"/>
</dbReference>
<dbReference type="HOGENOM" id="CLU_066192_0_3_7"/>
<dbReference type="SUPFAM" id="SSF51306">
    <property type="entry name" value="LexA/Signal peptidase"/>
    <property type="match status" value="1"/>
</dbReference>
<dbReference type="OrthoDB" id="9787787at2"/>
<dbReference type="PANTHER" id="PTHR33516">
    <property type="entry name" value="LEXA REPRESSOR"/>
    <property type="match status" value="1"/>
</dbReference>
<dbReference type="Pfam" id="PF00717">
    <property type="entry name" value="Peptidase_S24"/>
    <property type="match status" value="1"/>
</dbReference>
<gene>
    <name evidence="2" type="primary">umuD</name>
    <name evidence="2" type="ordered locus">BMS_1795</name>
</gene>
<dbReference type="eggNOG" id="COG1974">
    <property type="taxonomic scope" value="Bacteria"/>
</dbReference>
<accession>E1X1W0</accession>
<reference evidence="3" key="1">
    <citation type="journal article" date="2013" name="ISME J.">
        <title>A small predatory core genome in the divergent marine Bacteriovorax marinus SJ and the terrestrial Bdellovibrio bacteriovorus.</title>
        <authorList>
            <person name="Crossman L.C."/>
            <person name="Chen H."/>
            <person name="Cerdeno-Tarraga A.M."/>
            <person name="Brooks K."/>
            <person name="Quail M.A."/>
            <person name="Pineiro S.A."/>
            <person name="Hobley L."/>
            <person name="Sockett R.E."/>
            <person name="Bentley S.D."/>
            <person name="Parkhill J."/>
            <person name="Williams H.N."/>
            <person name="Stine O.C."/>
        </authorList>
    </citation>
    <scope>NUCLEOTIDE SEQUENCE [LARGE SCALE GENOMIC DNA]</scope>
    <source>
        <strain evidence="3">ATCC BAA-682 / DSM 15412 / SJ</strain>
    </source>
</reference>
<dbReference type="InterPro" id="IPR039418">
    <property type="entry name" value="LexA-like"/>
</dbReference>